<dbReference type="GO" id="GO:0016020">
    <property type="term" value="C:membrane"/>
    <property type="evidence" value="ECO:0007669"/>
    <property type="project" value="UniProtKB-SubCell"/>
</dbReference>
<evidence type="ECO:0000256" key="7">
    <source>
        <dbReference type="SAM" id="SignalP"/>
    </source>
</evidence>
<keyword evidence="5" id="KW-0564">Palmitate</keyword>
<proteinExistence type="inferred from homology"/>
<accession>A0A0J1D2E5</accession>
<dbReference type="Pfam" id="PF03180">
    <property type="entry name" value="Lipoprotein_9"/>
    <property type="match status" value="1"/>
</dbReference>
<feature type="chain" id="PRO_5005249397" evidence="7">
    <location>
        <begin position="26"/>
        <end position="264"/>
    </location>
</feature>
<dbReference type="AlphaFoldDB" id="A0A0J1D2E5"/>
<dbReference type="EMBL" id="AEJF01000059">
    <property type="protein sequence ID" value="KLU26826.1"/>
    <property type="molecule type" value="Genomic_DNA"/>
</dbReference>
<evidence type="ECO:0000256" key="4">
    <source>
        <dbReference type="ARBA" id="ARBA00023136"/>
    </source>
</evidence>
<dbReference type="PANTHER" id="PTHR30429">
    <property type="entry name" value="D-METHIONINE-BINDING LIPOPROTEIN METQ"/>
    <property type="match status" value="1"/>
</dbReference>
<dbReference type="CDD" id="cd13598">
    <property type="entry name" value="PBP2_lipoprotein_IlpA_like"/>
    <property type="match status" value="1"/>
</dbReference>
<keyword evidence="4" id="KW-0472">Membrane</keyword>
<dbReference type="SUPFAM" id="SSF53850">
    <property type="entry name" value="Periplasmic binding protein-like II"/>
    <property type="match status" value="1"/>
</dbReference>
<organism evidence="8 9">
    <name type="scientific">Caballeronia mineralivorans PML1(12)</name>
    <dbReference type="NCBI Taxonomy" id="908627"/>
    <lineage>
        <taxon>Bacteria</taxon>
        <taxon>Pseudomonadati</taxon>
        <taxon>Pseudomonadota</taxon>
        <taxon>Betaproteobacteria</taxon>
        <taxon>Burkholderiales</taxon>
        <taxon>Burkholderiaceae</taxon>
        <taxon>Caballeronia</taxon>
    </lineage>
</organism>
<dbReference type="Proteomes" id="UP000035963">
    <property type="component" value="Unassembled WGS sequence"/>
</dbReference>
<evidence type="ECO:0000256" key="6">
    <source>
        <dbReference type="ARBA" id="ARBA00023288"/>
    </source>
</evidence>
<evidence type="ECO:0000313" key="9">
    <source>
        <dbReference type="Proteomes" id="UP000035963"/>
    </source>
</evidence>
<dbReference type="PATRIC" id="fig|908627.4.peg.1630"/>
<feature type="signal peptide" evidence="7">
    <location>
        <begin position="1"/>
        <end position="25"/>
    </location>
</feature>
<dbReference type="InterPro" id="IPR004872">
    <property type="entry name" value="Lipoprotein_NlpA"/>
</dbReference>
<evidence type="ECO:0000256" key="1">
    <source>
        <dbReference type="ARBA" id="ARBA00004635"/>
    </source>
</evidence>
<keyword evidence="8" id="KW-0223">Dioxygenase</keyword>
<protein>
    <submittedName>
        <fullName evidence="8">Dioxygenase</fullName>
    </submittedName>
</protein>
<comment type="subcellular location">
    <subcellularLocation>
        <location evidence="1">Membrane</location>
        <topology evidence="1">Lipid-anchor</topology>
    </subcellularLocation>
</comment>
<dbReference type="NCBIfam" id="TIGR00363">
    <property type="entry name" value="MetQ/NlpA family lipoprotein"/>
    <property type="match status" value="1"/>
</dbReference>
<evidence type="ECO:0000256" key="2">
    <source>
        <dbReference type="ARBA" id="ARBA00008973"/>
    </source>
</evidence>
<keyword evidence="8" id="KW-0560">Oxidoreductase</keyword>
<reference evidence="8 9" key="1">
    <citation type="journal article" date="2015" name="Genome Announc.">
        <title>Draft Genome Sequence of Burkholderia sp. Strain PML1(12), an Ectomycorrhizosphere-Inhabiting Bacterium with Effective Mineral-Weathering Ability.</title>
        <authorList>
            <person name="Uroz S."/>
            <person name="Oger P."/>
        </authorList>
    </citation>
    <scope>NUCLEOTIDE SEQUENCE [LARGE SCALE GENOMIC DNA]</scope>
    <source>
        <strain evidence="9">PML1(12)</strain>
    </source>
</reference>
<evidence type="ECO:0000313" key="8">
    <source>
        <dbReference type="EMBL" id="KLU26826.1"/>
    </source>
</evidence>
<dbReference type="PANTHER" id="PTHR30429:SF1">
    <property type="entry name" value="D-METHIONINE-BINDING LIPOPROTEIN METQ-RELATED"/>
    <property type="match status" value="1"/>
</dbReference>
<dbReference type="OrthoDB" id="9812878at2"/>
<dbReference type="GO" id="GO:0051213">
    <property type="term" value="F:dioxygenase activity"/>
    <property type="evidence" value="ECO:0007669"/>
    <property type="project" value="UniProtKB-KW"/>
</dbReference>
<keyword evidence="3 7" id="KW-0732">Signal</keyword>
<dbReference type="RefSeq" id="WP_047845961.1">
    <property type="nucleotide sequence ID" value="NZ_AEJF01000059.1"/>
</dbReference>
<dbReference type="PIRSF" id="PIRSF002854">
    <property type="entry name" value="MetQ"/>
    <property type="match status" value="1"/>
</dbReference>
<comment type="similarity">
    <text evidence="2">Belongs to the NlpA lipoprotein family.</text>
</comment>
<name>A0A0J1D2E5_9BURK</name>
<gene>
    <name evidence="8" type="ORF">EOS_07365</name>
</gene>
<keyword evidence="6" id="KW-0449">Lipoprotein</keyword>
<dbReference type="Gene3D" id="3.40.190.10">
    <property type="entry name" value="Periplasmic binding protein-like II"/>
    <property type="match status" value="2"/>
</dbReference>
<evidence type="ECO:0000256" key="5">
    <source>
        <dbReference type="ARBA" id="ARBA00023139"/>
    </source>
</evidence>
<evidence type="ECO:0000256" key="3">
    <source>
        <dbReference type="ARBA" id="ARBA00022729"/>
    </source>
</evidence>
<keyword evidence="9" id="KW-1185">Reference proteome</keyword>
<sequence>MQRRFILKLAAVFGATALLANVAQADETIKVGVTGGPHAQVMEVVKQVAAKNGLNIKIVEFADYVQPNAALASGDLDANSYQHTPYLDAQVKDRGYKLIKIADTVTFPMGIYSKKFKLLTQLPVGARIAVPNDPTNGGRALLLLQKNGLLKLRADAGLKATPLDIVDNPRKLKIVELDAAQIPRSLADVDAAAINTNFAMEAGLKPKQDAIAIEDPNGPYSNIIAIRAVDKDKPWVAKLVAAYHSPEVKQFIETKYAGAVIAAW</sequence>
<comment type="caution">
    <text evidence="8">The sequence shown here is derived from an EMBL/GenBank/DDBJ whole genome shotgun (WGS) entry which is preliminary data.</text>
</comment>